<dbReference type="Pfam" id="PF02202">
    <property type="entry name" value="Tachykinin"/>
    <property type="match status" value="2"/>
</dbReference>
<feature type="domain" description="Tachykinin" evidence="12">
    <location>
        <begin position="139"/>
        <end position="149"/>
    </location>
</feature>
<feature type="region of interest" description="Disordered" evidence="10">
    <location>
        <begin position="162"/>
        <end position="197"/>
    </location>
</feature>
<dbReference type="InterPro" id="IPR008215">
    <property type="entry name" value="Tachykinin_dom"/>
</dbReference>
<dbReference type="EMBL" id="JAAKFY010000026">
    <property type="protein sequence ID" value="KAF3833486.1"/>
    <property type="molecule type" value="Genomic_DNA"/>
</dbReference>
<sequence length="353" mass="40786">MNVTVTEGCNHTTVVTSGCYKGARAGLSGQEEARDCRRRRRTCCRAFGDSGTASLRTARYGLLLSSEAKKKKKQKQLTAFAMKFLLLPVFMAFLAVAQVFCEEPEPKEESDYWTSSNQIQDGWMSRDPFREILLRMTRKPRPHQFIGLMGKRSMANAQITRKKAKRSRAAIKERVQGSLDRRKHETAEEEEERAAELLETPAPQEEEAVFSAMKFLLLPVFMAFLAVAQVFCEEPEPKEESDYWTSSNQIQDGWMSRDPFREILLRMTRKPRPHQFIGLMGKRSMANAQITRKSEYEYQEEMFLQHFRNTDMIGFALNAGQHTGRDKEEEEREEEEGISCFLRLCSLCFVFVH</sequence>
<keyword evidence="11" id="KW-0812">Transmembrane</keyword>
<dbReference type="InterPro" id="IPR013055">
    <property type="entry name" value="Tachy_Neuro_lke_CS"/>
</dbReference>
<evidence type="ECO:0000256" key="2">
    <source>
        <dbReference type="ARBA" id="ARBA00004613"/>
    </source>
</evidence>
<evidence type="ECO:0000256" key="9">
    <source>
        <dbReference type="RuleBase" id="RU003786"/>
    </source>
</evidence>
<evidence type="ECO:0000256" key="1">
    <source>
        <dbReference type="ARBA" id="ARBA00003207"/>
    </source>
</evidence>
<reference evidence="13 14" key="1">
    <citation type="submission" date="2020-03" db="EMBL/GenBank/DDBJ databases">
        <title>Dissostichus mawsoni Genome sequencing and assembly.</title>
        <authorList>
            <person name="Park H."/>
        </authorList>
    </citation>
    <scope>NUCLEOTIDE SEQUENCE [LARGE SCALE GENOMIC DNA]</scope>
    <source>
        <strain evidence="13">DM0001</strain>
        <tissue evidence="13">Muscle</tissue>
    </source>
</reference>
<keyword evidence="7" id="KW-0027">Amidation</keyword>
<evidence type="ECO:0000256" key="8">
    <source>
        <dbReference type="ARBA" id="ARBA00023320"/>
    </source>
</evidence>
<comment type="subcellular location">
    <subcellularLocation>
        <location evidence="2 9">Secreted</location>
    </subcellularLocation>
</comment>
<comment type="caution">
    <text evidence="13">The sequence shown here is derived from an EMBL/GenBank/DDBJ whole genome shotgun (WGS) entry which is preliminary data.</text>
</comment>
<comment type="similarity">
    <text evidence="3 9">Belongs to the tachykinin family.</text>
</comment>
<evidence type="ECO:0000256" key="10">
    <source>
        <dbReference type="SAM" id="MobiDB-lite"/>
    </source>
</evidence>
<accession>A0A7J5X907</accession>
<evidence type="ECO:0000256" key="5">
    <source>
        <dbReference type="ARBA" id="ARBA00022685"/>
    </source>
</evidence>
<dbReference type="PANTHER" id="PTHR11250:SF4">
    <property type="entry name" value="PREPROTACHYKININ 1"/>
    <property type="match status" value="1"/>
</dbReference>
<dbReference type="GO" id="GO:0005576">
    <property type="term" value="C:extracellular region"/>
    <property type="evidence" value="ECO:0007669"/>
    <property type="project" value="UniProtKB-SubCell"/>
</dbReference>
<protein>
    <recommendedName>
        <fullName evidence="12">Tachykinin domain-containing protein</fullName>
    </recommendedName>
</protein>
<evidence type="ECO:0000313" key="13">
    <source>
        <dbReference type="EMBL" id="KAF3833486.1"/>
    </source>
</evidence>
<dbReference type="OrthoDB" id="9936276at2759"/>
<feature type="transmembrane region" description="Helical" evidence="11">
    <location>
        <begin position="80"/>
        <end position="100"/>
    </location>
</feature>
<dbReference type="PROSITE" id="PS00267">
    <property type="entry name" value="TACHYKININ"/>
    <property type="match status" value="2"/>
</dbReference>
<dbReference type="InterPro" id="IPR008216">
    <property type="entry name" value="Tachykinin_fam"/>
</dbReference>
<keyword evidence="8 9" id="KW-0527">Neuropeptide</keyword>
<keyword evidence="4 9" id="KW-0964">Secreted</keyword>
<evidence type="ECO:0000256" key="4">
    <source>
        <dbReference type="ARBA" id="ARBA00022525"/>
    </source>
</evidence>
<evidence type="ECO:0000256" key="6">
    <source>
        <dbReference type="ARBA" id="ARBA00022729"/>
    </source>
</evidence>
<dbReference type="PANTHER" id="PTHR11250">
    <property type="entry name" value="TACHYKININ"/>
    <property type="match status" value="1"/>
</dbReference>
<dbReference type="GO" id="GO:0007218">
    <property type="term" value="P:neuropeptide signaling pathway"/>
    <property type="evidence" value="ECO:0007669"/>
    <property type="project" value="UniProtKB-KW"/>
</dbReference>
<gene>
    <name evidence="13" type="ORF">F7725_024690</name>
</gene>
<feature type="domain" description="Tachykinin" evidence="12">
    <location>
        <begin position="270"/>
        <end position="280"/>
    </location>
</feature>
<keyword evidence="6" id="KW-0732">Signal</keyword>
<dbReference type="PRINTS" id="PR01829">
    <property type="entry name" value="PROTACHYKNIN"/>
</dbReference>
<keyword evidence="5" id="KW-0165">Cleavage on pair of basic residues</keyword>
<evidence type="ECO:0000256" key="11">
    <source>
        <dbReference type="SAM" id="Phobius"/>
    </source>
</evidence>
<organism evidence="13 14">
    <name type="scientific">Dissostichus mawsoni</name>
    <name type="common">Antarctic cod</name>
    <dbReference type="NCBI Taxonomy" id="36200"/>
    <lineage>
        <taxon>Eukaryota</taxon>
        <taxon>Metazoa</taxon>
        <taxon>Chordata</taxon>
        <taxon>Craniata</taxon>
        <taxon>Vertebrata</taxon>
        <taxon>Euteleostomi</taxon>
        <taxon>Actinopterygii</taxon>
        <taxon>Neopterygii</taxon>
        <taxon>Teleostei</taxon>
        <taxon>Neoteleostei</taxon>
        <taxon>Acanthomorphata</taxon>
        <taxon>Eupercaria</taxon>
        <taxon>Perciformes</taxon>
        <taxon>Notothenioidei</taxon>
        <taxon>Nototheniidae</taxon>
        <taxon>Dissostichus</taxon>
    </lineage>
</organism>
<keyword evidence="14" id="KW-1185">Reference proteome</keyword>
<dbReference type="GO" id="GO:0007217">
    <property type="term" value="P:tachykinin receptor signaling pathway"/>
    <property type="evidence" value="ECO:0007669"/>
    <property type="project" value="InterPro"/>
</dbReference>
<keyword evidence="11" id="KW-1133">Transmembrane helix</keyword>
<evidence type="ECO:0000256" key="3">
    <source>
        <dbReference type="ARBA" id="ARBA00007518"/>
    </source>
</evidence>
<name>A0A7J5X907_DISMA</name>
<comment type="function">
    <text evidence="1 9">Tachykinins are active peptides which excite neurons, evoke behavioral responses, are potent vasodilators and secretagogues, and contract (directly or indirectly) many smooth muscles.</text>
</comment>
<keyword evidence="11" id="KW-0472">Membrane</keyword>
<dbReference type="Proteomes" id="UP000518266">
    <property type="component" value="Unassembled WGS sequence"/>
</dbReference>
<evidence type="ECO:0000256" key="7">
    <source>
        <dbReference type="ARBA" id="ARBA00022815"/>
    </source>
</evidence>
<evidence type="ECO:0000313" key="14">
    <source>
        <dbReference type="Proteomes" id="UP000518266"/>
    </source>
</evidence>
<evidence type="ECO:0000259" key="12">
    <source>
        <dbReference type="SMART" id="SM00203"/>
    </source>
</evidence>
<dbReference type="SMART" id="SM00203">
    <property type="entry name" value="TK"/>
    <property type="match status" value="2"/>
</dbReference>
<feature type="compositionally biased region" description="Basic and acidic residues" evidence="10">
    <location>
        <begin position="170"/>
        <end position="186"/>
    </location>
</feature>
<dbReference type="AlphaFoldDB" id="A0A7J5X907"/>
<proteinExistence type="inferred from homology"/>